<comment type="subcellular location">
    <subcellularLocation>
        <location evidence="1">Cell membrane</location>
        <topology evidence="1">Peripheral membrane protein</topology>
    </subcellularLocation>
</comment>
<dbReference type="InterPro" id="IPR003439">
    <property type="entry name" value="ABC_transporter-like_ATP-bd"/>
</dbReference>
<keyword evidence="4" id="KW-1003">Cell membrane</keyword>
<proteinExistence type="inferred from homology"/>
<keyword evidence="10" id="KW-1185">Reference proteome</keyword>
<protein>
    <submittedName>
        <fullName evidence="9">ABC transporter ATP-binding protein</fullName>
    </submittedName>
</protein>
<accession>A0ABN0XXW2</accession>
<gene>
    <name evidence="9" type="ORF">GCM10010319_62750</name>
</gene>
<keyword evidence="7" id="KW-0472">Membrane</keyword>
<keyword evidence="3" id="KW-0813">Transport</keyword>
<dbReference type="Pfam" id="PF00005">
    <property type="entry name" value="ABC_tran"/>
    <property type="match status" value="2"/>
</dbReference>
<comment type="similarity">
    <text evidence="2">Belongs to the ABC transporter superfamily.</text>
</comment>
<keyword evidence="5" id="KW-0547">Nucleotide-binding</keyword>
<evidence type="ECO:0000256" key="7">
    <source>
        <dbReference type="ARBA" id="ARBA00023136"/>
    </source>
</evidence>
<evidence type="ECO:0000259" key="8">
    <source>
        <dbReference type="PROSITE" id="PS50893"/>
    </source>
</evidence>
<evidence type="ECO:0000256" key="4">
    <source>
        <dbReference type="ARBA" id="ARBA00022475"/>
    </source>
</evidence>
<dbReference type="Proteomes" id="UP001500063">
    <property type="component" value="Unassembled WGS sequence"/>
</dbReference>
<evidence type="ECO:0000256" key="5">
    <source>
        <dbReference type="ARBA" id="ARBA00022741"/>
    </source>
</evidence>
<evidence type="ECO:0000256" key="3">
    <source>
        <dbReference type="ARBA" id="ARBA00022448"/>
    </source>
</evidence>
<dbReference type="PROSITE" id="PS50893">
    <property type="entry name" value="ABC_TRANSPORTER_2"/>
    <property type="match status" value="2"/>
</dbReference>
<dbReference type="NCBIfam" id="NF007739">
    <property type="entry name" value="PRK10419.1"/>
    <property type="match status" value="2"/>
</dbReference>
<dbReference type="CDD" id="cd03257">
    <property type="entry name" value="ABC_NikE_OppD_transporters"/>
    <property type="match status" value="2"/>
</dbReference>
<dbReference type="PROSITE" id="PS00211">
    <property type="entry name" value="ABC_TRANSPORTER_1"/>
    <property type="match status" value="2"/>
</dbReference>
<dbReference type="PANTHER" id="PTHR43297:SF2">
    <property type="entry name" value="DIPEPTIDE TRANSPORT ATP-BINDING PROTEIN DPPD"/>
    <property type="match status" value="1"/>
</dbReference>
<dbReference type="SUPFAM" id="SSF52540">
    <property type="entry name" value="P-loop containing nucleoside triphosphate hydrolases"/>
    <property type="match status" value="2"/>
</dbReference>
<dbReference type="InterPro" id="IPR003593">
    <property type="entry name" value="AAA+_ATPase"/>
</dbReference>
<comment type="caution">
    <text evidence="9">The sequence shown here is derived from an EMBL/GenBank/DDBJ whole genome shotgun (WGS) entry which is preliminary data.</text>
</comment>
<dbReference type="EMBL" id="BAAABW010000036">
    <property type="protein sequence ID" value="GAA0375725.1"/>
    <property type="molecule type" value="Genomic_DNA"/>
</dbReference>
<name>A0ABN0XXW2_9ACTN</name>
<evidence type="ECO:0000256" key="1">
    <source>
        <dbReference type="ARBA" id="ARBA00004202"/>
    </source>
</evidence>
<dbReference type="InterPro" id="IPR017871">
    <property type="entry name" value="ABC_transporter-like_CS"/>
</dbReference>
<dbReference type="NCBIfam" id="TIGR01727">
    <property type="entry name" value="oligo_HPY"/>
    <property type="match status" value="2"/>
</dbReference>
<dbReference type="GO" id="GO:0005524">
    <property type="term" value="F:ATP binding"/>
    <property type="evidence" value="ECO:0007669"/>
    <property type="project" value="UniProtKB-KW"/>
</dbReference>
<reference evidence="9 10" key="1">
    <citation type="journal article" date="2019" name="Int. J. Syst. Evol. Microbiol.">
        <title>The Global Catalogue of Microorganisms (GCM) 10K type strain sequencing project: providing services to taxonomists for standard genome sequencing and annotation.</title>
        <authorList>
            <consortium name="The Broad Institute Genomics Platform"/>
            <consortium name="The Broad Institute Genome Sequencing Center for Infectious Disease"/>
            <person name="Wu L."/>
            <person name="Ma J."/>
        </authorList>
    </citation>
    <scope>NUCLEOTIDE SEQUENCE [LARGE SCALE GENOMIC DNA]</scope>
    <source>
        <strain evidence="9 10">JCM 4565</strain>
    </source>
</reference>
<feature type="domain" description="ABC transporter" evidence="8">
    <location>
        <begin position="13"/>
        <end position="258"/>
    </location>
</feature>
<dbReference type="RefSeq" id="WP_344123274.1">
    <property type="nucleotide sequence ID" value="NZ_BAAABW010000036.1"/>
</dbReference>
<evidence type="ECO:0000313" key="9">
    <source>
        <dbReference type="EMBL" id="GAA0375725.1"/>
    </source>
</evidence>
<organism evidence="9 10">
    <name type="scientific">Streptomyces blastmyceticus</name>
    <dbReference type="NCBI Taxonomy" id="68180"/>
    <lineage>
        <taxon>Bacteria</taxon>
        <taxon>Bacillati</taxon>
        <taxon>Actinomycetota</taxon>
        <taxon>Actinomycetes</taxon>
        <taxon>Kitasatosporales</taxon>
        <taxon>Streptomycetaceae</taxon>
        <taxon>Streptomyces</taxon>
    </lineage>
</organism>
<dbReference type="InterPro" id="IPR013563">
    <property type="entry name" value="Oligopep_ABC_C"/>
</dbReference>
<dbReference type="InterPro" id="IPR050388">
    <property type="entry name" value="ABC_Ni/Peptide_Import"/>
</dbReference>
<dbReference type="SMART" id="SM00382">
    <property type="entry name" value="AAA"/>
    <property type="match status" value="2"/>
</dbReference>
<dbReference type="Pfam" id="PF08352">
    <property type="entry name" value="oligo_HPY"/>
    <property type="match status" value="2"/>
</dbReference>
<evidence type="ECO:0000256" key="6">
    <source>
        <dbReference type="ARBA" id="ARBA00022840"/>
    </source>
</evidence>
<feature type="domain" description="ABC transporter" evidence="8">
    <location>
        <begin position="354"/>
        <end position="604"/>
    </location>
</feature>
<dbReference type="NCBIfam" id="NF008453">
    <property type="entry name" value="PRK11308.1"/>
    <property type="match status" value="2"/>
</dbReference>
<dbReference type="PANTHER" id="PTHR43297">
    <property type="entry name" value="OLIGOPEPTIDE TRANSPORT ATP-BINDING PROTEIN APPD"/>
    <property type="match status" value="1"/>
</dbReference>
<keyword evidence="6 9" id="KW-0067">ATP-binding</keyword>
<dbReference type="InterPro" id="IPR027417">
    <property type="entry name" value="P-loop_NTPase"/>
</dbReference>
<dbReference type="Gene3D" id="3.40.50.300">
    <property type="entry name" value="P-loop containing nucleotide triphosphate hydrolases"/>
    <property type="match status" value="2"/>
</dbReference>
<evidence type="ECO:0000313" key="10">
    <source>
        <dbReference type="Proteomes" id="UP001500063"/>
    </source>
</evidence>
<sequence>MTAPHADADPPVLDITGLHVDFDGAPAVRGVDLALRRGEVLGLVGESGSGKSTVALAAMGLLPRTARVRGSVRAGGTEVIGAGDRELSRLRGRRMAMVFQDPLSALTPVHRVGDQIAEAVRTHQDVGRAHARRRAVELLDLVGIPDPEHRSRAYPHEFSGGMRQRAMIAMAIANDPDVILADEPTTALDVTVQAQVLEVLRTAQRETGAALLLVSHDLGVIAGMADRVAVMYAGRIVESAPAPELFAAPRMPYTMGLLGAVPRPGSRVLTPVPGAPPELRLLPRGCAFAPRCPLADDTCRTAEPELAGPEDHRTACVKAPEIAARGLAATDVYPVDEPVPVRTVTPRDELPAVLRVEGLTKTFPLLKGAAFRRRVGSVHAVDGVDLDIRHGETLGLVGESGSGKSTTLLEILRLAAPEAGEVEVLGHRTSELTKRQVKALRGSVQIVFQDPMASLDPRQPVGEIVAEPLRTQGADRGTVARRIPELLRLVGLEAAHAARFPHEFSGGQRQRIGIARALAVEPRLLVLDEPVSALDVSVQAGILNLLRRLKDELGLAYLFVSHDLSVVRHIADRVSVMYLGRTVESGTVDEVFARPRHPYTQALLSAVPVPDPVAERSRSRVLLAGDPPSAVVRAEGCGFVGRCAVFAALGGDEQARCERERPVGEVACHFPQPRPFP</sequence>
<evidence type="ECO:0000256" key="2">
    <source>
        <dbReference type="ARBA" id="ARBA00005417"/>
    </source>
</evidence>